<feature type="region of interest" description="Disordered" evidence="1">
    <location>
        <begin position="1"/>
        <end position="49"/>
    </location>
</feature>
<proteinExistence type="predicted"/>
<evidence type="ECO:0000256" key="2">
    <source>
        <dbReference type="SAM" id="Phobius"/>
    </source>
</evidence>
<evidence type="ECO:0000259" key="3">
    <source>
        <dbReference type="Pfam" id="PF19365"/>
    </source>
</evidence>
<keyword evidence="5" id="KW-1185">Reference proteome</keyword>
<evidence type="ECO:0000313" key="5">
    <source>
        <dbReference type="Proteomes" id="UP001596380"/>
    </source>
</evidence>
<reference evidence="5" key="1">
    <citation type="journal article" date="2019" name="Int. J. Syst. Evol. Microbiol.">
        <title>The Global Catalogue of Microorganisms (GCM) 10K type strain sequencing project: providing services to taxonomists for standard genome sequencing and annotation.</title>
        <authorList>
            <consortium name="The Broad Institute Genomics Platform"/>
            <consortium name="The Broad Institute Genome Sequencing Center for Infectious Disease"/>
            <person name="Wu L."/>
            <person name="Ma J."/>
        </authorList>
    </citation>
    <scope>NUCLEOTIDE SEQUENCE [LARGE SCALE GENOMIC DNA]</scope>
    <source>
        <strain evidence="5">JCM 3369</strain>
    </source>
</reference>
<organism evidence="4 5">
    <name type="scientific">Actinomadura yumaensis</name>
    <dbReference type="NCBI Taxonomy" id="111807"/>
    <lineage>
        <taxon>Bacteria</taxon>
        <taxon>Bacillati</taxon>
        <taxon>Actinomycetota</taxon>
        <taxon>Actinomycetes</taxon>
        <taxon>Streptosporangiales</taxon>
        <taxon>Thermomonosporaceae</taxon>
        <taxon>Actinomadura</taxon>
    </lineage>
</organism>
<comment type="caution">
    <text evidence="4">The sequence shown here is derived from an EMBL/GenBank/DDBJ whole genome shotgun (WGS) entry which is preliminary data.</text>
</comment>
<gene>
    <name evidence="4" type="ORF">ACFQKB_39295</name>
</gene>
<feature type="compositionally biased region" description="Low complexity" evidence="1">
    <location>
        <begin position="13"/>
        <end position="44"/>
    </location>
</feature>
<dbReference type="EMBL" id="JBHSXS010000044">
    <property type="protein sequence ID" value="MFC6885859.1"/>
    <property type="molecule type" value="Genomic_DNA"/>
</dbReference>
<keyword evidence="2" id="KW-0472">Membrane</keyword>
<accession>A0ABW2CVK0</accession>
<feature type="transmembrane region" description="Helical" evidence="2">
    <location>
        <begin position="85"/>
        <end position="106"/>
    </location>
</feature>
<keyword evidence="2" id="KW-0812">Transmembrane</keyword>
<dbReference type="RefSeq" id="WP_378043901.1">
    <property type="nucleotide sequence ID" value="NZ_JBHSXE010000001.1"/>
</dbReference>
<name>A0ABW2CVK0_9ACTN</name>
<dbReference type="Proteomes" id="UP001596380">
    <property type="component" value="Unassembled WGS sequence"/>
</dbReference>
<keyword evidence="2" id="KW-1133">Transmembrane helix</keyword>
<feature type="domain" description="DUF5941" evidence="3">
    <location>
        <begin position="65"/>
        <end position="244"/>
    </location>
</feature>
<dbReference type="InterPro" id="IPR045985">
    <property type="entry name" value="DUF5941"/>
</dbReference>
<feature type="transmembrane region" description="Helical" evidence="2">
    <location>
        <begin position="149"/>
        <end position="175"/>
    </location>
</feature>
<protein>
    <submittedName>
        <fullName evidence="4">DUF5941 domain-containing protein</fullName>
    </submittedName>
</protein>
<dbReference type="Pfam" id="PF19365">
    <property type="entry name" value="DUF5941"/>
    <property type="match status" value="1"/>
</dbReference>
<evidence type="ECO:0000256" key="1">
    <source>
        <dbReference type="SAM" id="MobiDB-lite"/>
    </source>
</evidence>
<sequence>MSTRTPNVPAPGAPGAHGERAPGPGARGAVAPAAPGLGAAGTPGTTDVPFAVAGEQAPPGPARLQVYRDDGPVCRALGELARGQLWPLPGAIIALAATAVLLAAGVGAETTPALFAPVVALLLTGPASTHPHEGRMDWLVPPIIRGIEYGYLTVLGFAQGVSAPLVHVLIAVLAFHHYDTVYRTRQGLRPPEWIFRAGLGWEGRMLIVAFTGLSGLLPFAYAALAAYLGLLFASESVRTWAGTGRGSGVMVDLEEEDT</sequence>
<evidence type="ECO:0000313" key="4">
    <source>
        <dbReference type="EMBL" id="MFC6885859.1"/>
    </source>
</evidence>
<feature type="transmembrane region" description="Helical" evidence="2">
    <location>
        <begin position="205"/>
        <end position="230"/>
    </location>
</feature>